<dbReference type="Pfam" id="PF05525">
    <property type="entry name" value="Branch_AA_trans"/>
    <property type="match status" value="1"/>
</dbReference>
<keyword evidence="5 9" id="KW-0812">Transmembrane</keyword>
<dbReference type="GO" id="GO:0005304">
    <property type="term" value="F:L-valine transmembrane transporter activity"/>
    <property type="evidence" value="ECO:0007669"/>
    <property type="project" value="TreeGrafter"/>
</dbReference>
<accession>A0A1M4XNA3</accession>
<dbReference type="AlphaFoldDB" id="A0A1M4XNA3"/>
<dbReference type="GO" id="GO:0015820">
    <property type="term" value="P:L-leucine transport"/>
    <property type="evidence" value="ECO:0007669"/>
    <property type="project" value="TreeGrafter"/>
</dbReference>
<dbReference type="InterPro" id="IPR004685">
    <property type="entry name" value="Brnchd-chn_aa_trnsp_Livcs"/>
</dbReference>
<dbReference type="STRING" id="1123243.SAMN02745190_01543"/>
<feature type="transmembrane region" description="Helical" evidence="9">
    <location>
        <begin position="284"/>
        <end position="309"/>
    </location>
</feature>
<evidence type="ECO:0000256" key="6">
    <source>
        <dbReference type="ARBA" id="ARBA00022970"/>
    </source>
</evidence>
<evidence type="ECO:0000256" key="4">
    <source>
        <dbReference type="ARBA" id="ARBA00022475"/>
    </source>
</evidence>
<feature type="transmembrane region" description="Helical" evidence="9">
    <location>
        <begin position="373"/>
        <end position="396"/>
    </location>
</feature>
<keyword evidence="7 9" id="KW-1133">Transmembrane helix</keyword>
<evidence type="ECO:0000256" key="3">
    <source>
        <dbReference type="ARBA" id="ARBA00022448"/>
    </source>
</evidence>
<feature type="transmembrane region" description="Helical" evidence="9">
    <location>
        <begin position="152"/>
        <end position="170"/>
    </location>
</feature>
<feature type="transmembrane region" description="Helical" evidence="9">
    <location>
        <begin position="196"/>
        <end position="215"/>
    </location>
</feature>
<feature type="transmembrane region" description="Helical" evidence="9">
    <location>
        <begin position="81"/>
        <end position="100"/>
    </location>
</feature>
<feature type="transmembrane region" description="Helical" evidence="9">
    <location>
        <begin position="12"/>
        <end position="32"/>
    </location>
</feature>
<gene>
    <name evidence="10" type="ORF">SAMN02745190_01543</name>
</gene>
<comment type="similarity">
    <text evidence="2 9">Belongs to the branched chain amino acid transporter family.</text>
</comment>
<name>A0A1M4XNA3_9FIRM</name>
<comment type="subcellular location">
    <subcellularLocation>
        <location evidence="1 9">Cell membrane</location>
        <topology evidence="1 9">Multi-pass membrane protein</topology>
    </subcellularLocation>
</comment>
<evidence type="ECO:0000256" key="1">
    <source>
        <dbReference type="ARBA" id="ARBA00004651"/>
    </source>
</evidence>
<feature type="transmembrane region" description="Helical" evidence="9">
    <location>
        <begin position="44"/>
        <end position="69"/>
    </location>
</feature>
<organism evidence="10 11">
    <name type="scientific">Schwartzia succinivorans DSM 10502</name>
    <dbReference type="NCBI Taxonomy" id="1123243"/>
    <lineage>
        <taxon>Bacteria</taxon>
        <taxon>Bacillati</taxon>
        <taxon>Bacillota</taxon>
        <taxon>Negativicutes</taxon>
        <taxon>Selenomonadales</taxon>
        <taxon>Selenomonadaceae</taxon>
        <taxon>Schwartzia</taxon>
    </lineage>
</organism>
<dbReference type="PANTHER" id="PTHR30588:SF0">
    <property type="entry name" value="BRANCHED-CHAIN AMINO ACID PERMEASE BRNQ"/>
    <property type="match status" value="1"/>
</dbReference>
<dbReference type="Proteomes" id="UP000184404">
    <property type="component" value="Unassembled WGS sequence"/>
</dbReference>
<proteinExistence type="inferred from homology"/>
<sequence length="452" mass="47627">MKQMSKTEIVSVGLMMFSIFFGAGNLIFPPALGQSAGENLLPAMGGFLLTGIGLPLLGIVAIALAGGDYVSFMGNRVSKKFAGIILGLLYLTIGPLFAVPRTGAVSFEIGIRPFLEWEQVTMGQGIYTAVFFLLTFWLALNPSKLVDRVGKTLTPALLLFLVVLFVKTFASPLGPIMEPQGIYQTVPFAQGFQNGYLTMDLLASLAVGTIVVQAIKARGVTETHAVGRICFVSGLIAVVLMSLVYLSLSYLGATSAARLGIAENGAVILSKAAQVLFGTVGQSILAAIIALACLTTSCGMVSAFASHFYKALGHRVSYGRLVLYASVFGFAASNIGLTELIRVSVPFLVALYPVIIVLVLLTMVDRFFGGSPMVYRGSLLLTTIFGIVSGLKTAGIDTSFVDDIFAHYLPLYDANLGWILPALLGAAAGGILAAVHHHGAAVEENAAQKIES</sequence>
<reference evidence="10 11" key="1">
    <citation type="submission" date="2016-11" db="EMBL/GenBank/DDBJ databases">
        <authorList>
            <person name="Jaros S."/>
            <person name="Januszkiewicz K."/>
            <person name="Wedrychowicz H."/>
        </authorList>
    </citation>
    <scope>NUCLEOTIDE SEQUENCE [LARGE SCALE GENOMIC DNA]</scope>
    <source>
        <strain evidence="10 11">DSM 10502</strain>
    </source>
</reference>
<dbReference type="GO" id="GO:0015190">
    <property type="term" value="F:L-leucine transmembrane transporter activity"/>
    <property type="evidence" value="ECO:0007669"/>
    <property type="project" value="TreeGrafter"/>
</dbReference>
<evidence type="ECO:0000313" key="11">
    <source>
        <dbReference type="Proteomes" id="UP000184404"/>
    </source>
</evidence>
<evidence type="ECO:0000256" key="7">
    <source>
        <dbReference type="ARBA" id="ARBA00022989"/>
    </source>
</evidence>
<dbReference type="OrthoDB" id="9783920at2"/>
<evidence type="ECO:0000256" key="5">
    <source>
        <dbReference type="ARBA" id="ARBA00022692"/>
    </source>
</evidence>
<dbReference type="NCBIfam" id="TIGR00796">
    <property type="entry name" value="livcs"/>
    <property type="match status" value="1"/>
</dbReference>
<feature type="transmembrane region" description="Helical" evidence="9">
    <location>
        <begin position="120"/>
        <end position="140"/>
    </location>
</feature>
<dbReference type="PANTHER" id="PTHR30588">
    <property type="entry name" value="BRANCHED-CHAIN AMINO ACID TRANSPORT SYSTEM 2 CARRIER PROTEIN"/>
    <property type="match status" value="1"/>
</dbReference>
<protein>
    <recommendedName>
        <fullName evidence="9">Branched-chain amino acid transport system carrier protein</fullName>
    </recommendedName>
</protein>
<feature type="transmembrane region" description="Helical" evidence="9">
    <location>
        <begin position="321"/>
        <end position="337"/>
    </location>
</feature>
<keyword evidence="3 9" id="KW-0813">Transport</keyword>
<dbReference type="GO" id="GO:0015188">
    <property type="term" value="F:L-isoleucine transmembrane transporter activity"/>
    <property type="evidence" value="ECO:0007669"/>
    <property type="project" value="TreeGrafter"/>
</dbReference>
<evidence type="ECO:0000256" key="8">
    <source>
        <dbReference type="ARBA" id="ARBA00023136"/>
    </source>
</evidence>
<keyword evidence="11" id="KW-1185">Reference proteome</keyword>
<evidence type="ECO:0000256" key="9">
    <source>
        <dbReference type="RuleBase" id="RU362122"/>
    </source>
</evidence>
<keyword evidence="4" id="KW-1003">Cell membrane</keyword>
<dbReference type="EMBL" id="FQUG01000005">
    <property type="protein sequence ID" value="SHE94866.1"/>
    <property type="molecule type" value="Genomic_DNA"/>
</dbReference>
<evidence type="ECO:0000313" key="10">
    <source>
        <dbReference type="EMBL" id="SHE94866.1"/>
    </source>
</evidence>
<keyword evidence="8 9" id="KW-0472">Membrane</keyword>
<dbReference type="RefSeq" id="WP_072935717.1">
    <property type="nucleotide sequence ID" value="NZ_FQUG01000005.1"/>
</dbReference>
<feature type="transmembrane region" description="Helical" evidence="9">
    <location>
        <begin position="227"/>
        <end position="248"/>
    </location>
</feature>
<dbReference type="GO" id="GO:0005886">
    <property type="term" value="C:plasma membrane"/>
    <property type="evidence" value="ECO:0007669"/>
    <property type="project" value="UniProtKB-SubCell"/>
</dbReference>
<dbReference type="GO" id="GO:0015818">
    <property type="term" value="P:isoleucine transport"/>
    <property type="evidence" value="ECO:0007669"/>
    <property type="project" value="TreeGrafter"/>
</dbReference>
<feature type="transmembrane region" description="Helical" evidence="9">
    <location>
        <begin position="416"/>
        <end position="435"/>
    </location>
</feature>
<feature type="transmembrane region" description="Helical" evidence="9">
    <location>
        <begin position="343"/>
        <end position="361"/>
    </location>
</feature>
<keyword evidence="6 9" id="KW-0029">Amino-acid transport</keyword>
<evidence type="ECO:0000256" key="2">
    <source>
        <dbReference type="ARBA" id="ARBA00008540"/>
    </source>
</evidence>
<comment type="function">
    <text evidence="9">Component of the transport system for branched-chain amino acids.</text>
</comment>